<keyword evidence="2" id="KW-1185">Reference proteome</keyword>
<evidence type="ECO:0000313" key="2">
    <source>
        <dbReference type="Proteomes" id="UP000291236"/>
    </source>
</evidence>
<accession>A0A4P2VW95</accession>
<reference evidence="1 2" key="1">
    <citation type="submission" date="2018-12" db="EMBL/GenBank/DDBJ databases">
        <title>Rubrispira sanarue gen. nov., sp., nov., a member of the order Silvanigrellales, isolated from a brackish lake in Hamamatsu Japan.</title>
        <authorList>
            <person name="Maejima Y."/>
            <person name="Iino T."/>
            <person name="Muraguchi Y."/>
            <person name="Fukuda K."/>
            <person name="Nojiri H."/>
            <person name="Ohkuma M."/>
            <person name="Moriuchi R."/>
            <person name="Dohra H."/>
            <person name="Kimbara K."/>
            <person name="Shintani M."/>
        </authorList>
    </citation>
    <scope>NUCLEOTIDE SEQUENCE [LARGE SCALE GENOMIC DNA]</scope>
    <source>
        <strain evidence="1 2">RF1110005</strain>
    </source>
</reference>
<organism evidence="1 2">
    <name type="scientific">Fluviispira sanaruensis</name>
    <dbReference type="NCBI Taxonomy" id="2493639"/>
    <lineage>
        <taxon>Bacteria</taxon>
        <taxon>Pseudomonadati</taxon>
        <taxon>Bdellovibrionota</taxon>
        <taxon>Oligoflexia</taxon>
        <taxon>Silvanigrellales</taxon>
        <taxon>Silvanigrellaceae</taxon>
        <taxon>Fluviispira</taxon>
    </lineage>
</organism>
<dbReference type="AlphaFoldDB" id="A0A4P2VW95"/>
<name>A0A4P2VW95_FLUSA</name>
<dbReference type="RefSeq" id="WP_130610576.1">
    <property type="nucleotide sequence ID" value="NZ_AP019368.1"/>
</dbReference>
<evidence type="ECO:0000313" key="1">
    <source>
        <dbReference type="EMBL" id="BBH53865.1"/>
    </source>
</evidence>
<dbReference type="KEGG" id="sbf:JCM31447_23180"/>
<dbReference type="EMBL" id="AP019368">
    <property type="protein sequence ID" value="BBH53865.1"/>
    <property type="molecule type" value="Genomic_DNA"/>
</dbReference>
<protein>
    <submittedName>
        <fullName evidence="1">Uncharacterized protein</fullName>
    </submittedName>
</protein>
<gene>
    <name evidence="1" type="ORF">JCM31447_23180</name>
</gene>
<proteinExistence type="predicted"/>
<dbReference type="Proteomes" id="UP000291236">
    <property type="component" value="Chromosome"/>
</dbReference>
<sequence length="79" mass="9561">MFKYGILEEKNAQDELSNFLHEYKFKSKNLAYCSIGFTYYKDKKSKIIMQNNEWIKSIRKNEINKYCPIFKAFDSTRNN</sequence>